<evidence type="ECO:0000256" key="1">
    <source>
        <dbReference type="ARBA" id="ARBA00006468"/>
    </source>
</evidence>
<dbReference type="InterPro" id="IPR015425">
    <property type="entry name" value="FH2_Formin"/>
</dbReference>
<dbReference type="InterPro" id="IPR042201">
    <property type="entry name" value="FH2_Formin_sf"/>
</dbReference>
<dbReference type="Gene3D" id="1.20.58.2220">
    <property type="entry name" value="Formin, FH2 domain"/>
    <property type="match status" value="1"/>
</dbReference>
<dbReference type="AlphaFoldDB" id="A0A438I183"/>
<feature type="domain" description="FH2" evidence="2">
    <location>
        <begin position="1"/>
        <end position="179"/>
    </location>
</feature>
<gene>
    <name evidence="3" type="primary">FH5_1</name>
    <name evidence="3" type="ORF">CK203_030931</name>
</gene>
<sequence length="179" mass="20552">MSFMFQFFLELMKVPRVESKLRVFSFKIQFGSQISDFRKSLNTVNSACEEVRNSVKLKEIMKKILYLGNTLNQGTARGSAVGFKLDSLLKLTDTRASNSKMTLMHYLCKVRWLHIMFPCGASEIRSWLRMSIFLIPKPPFPWEGMPFSIQLGEAFPFQDCLTASSVEVSLQCEKQKMAL</sequence>
<comment type="caution">
    <text evidence="3">The sequence shown here is derived from an EMBL/GenBank/DDBJ whole genome shotgun (WGS) entry which is preliminary data.</text>
</comment>
<dbReference type="OrthoDB" id="1668162at2759"/>
<protein>
    <submittedName>
        <fullName evidence="3">Formin-like protein 5</fullName>
    </submittedName>
</protein>
<dbReference type="EMBL" id="QGNW01000154">
    <property type="protein sequence ID" value="RVW90457.1"/>
    <property type="molecule type" value="Genomic_DNA"/>
</dbReference>
<evidence type="ECO:0000313" key="4">
    <source>
        <dbReference type="Proteomes" id="UP000288805"/>
    </source>
</evidence>
<accession>A0A438I183</accession>
<name>A0A438I183_VITVI</name>
<dbReference type="PANTHER" id="PTHR45733">
    <property type="entry name" value="FORMIN-J"/>
    <property type="match status" value="1"/>
</dbReference>
<comment type="similarity">
    <text evidence="1">Belongs to the formin-like family. Class-II subfamily.</text>
</comment>
<organism evidence="3 4">
    <name type="scientific">Vitis vinifera</name>
    <name type="common">Grape</name>
    <dbReference type="NCBI Taxonomy" id="29760"/>
    <lineage>
        <taxon>Eukaryota</taxon>
        <taxon>Viridiplantae</taxon>
        <taxon>Streptophyta</taxon>
        <taxon>Embryophyta</taxon>
        <taxon>Tracheophyta</taxon>
        <taxon>Spermatophyta</taxon>
        <taxon>Magnoliopsida</taxon>
        <taxon>eudicotyledons</taxon>
        <taxon>Gunneridae</taxon>
        <taxon>Pentapetalae</taxon>
        <taxon>rosids</taxon>
        <taxon>Vitales</taxon>
        <taxon>Vitaceae</taxon>
        <taxon>Viteae</taxon>
        <taxon>Vitis</taxon>
    </lineage>
</organism>
<evidence type="ECO:0000313" key="3">
    <source>
        <dbReference type="EMBL" id="RVW90457.1"/>
    </source>
</evidence>
<proteinExistence type="inferred from homology"/>
<dbReference type="InterPro" id="IPR051144">
    <property type="entry name" value="Formin_homology_domain"/>
</dbReference>
<reference evidence="3 4" key="1">
    <citation type="journal article" date="2018" name="PLoS Genet.">
        <title>Population sequencing reveals clonal diversity and ancestral inbreeding in the grapevine cultivar Chardonnay.</title>
        <authorList>
            <person name="Roach M.J."/>
            <person name="Johnson D.L."/>
            <person name="Bohlmann J."/>
            <person name="van Vuuren H.J."/>
            <person name="Jones S.J."/>
            <person name="Pretorius I.S."/>
            <person name="Schmidt S.A."/>
            <person name="Borneman A.R."/>
        </authorList>
    </citation>
    <scope>NUCLEOTIDE SEQUENCE [LARGE SCALE GENOMIC DNA]</scope>
    <source>
        <strain evidence="4">cv. Chardonnay</strain>
        <tissue evidence="3">Leaf</tissue>
    </source>
</reference>
<dbReference type="Proteomes" id="UP000288805">
    <property type="component" value="Unassembled WGS sequence"/>
</dbReference>
<dbReference type="PROSITE" id="PS51444">
    <property type="entry name" value="FH2"/>
    <property type="match status" value="1"/>
</dbReference>
<dbReference type="SUPFAM" id="SSF101447">
    <property type="entry name" value="Formin homology 2 domain (FH2 domain)"/>
    <property type="match status" value="1"/>
</dbReference>
<evidence type="ECO:0000259" key="2">
    <source>
        <dbReference type="PROSITE" id="PS51444"/>
    </source>
</evidence>
<dbReference type="Pfam" id="PF02181">
    <property type="entry name" value="FH2"/>
    <property type="match status" value="1"/>
</dbReference>
<dbReference type="PANTHER" id="PTHR45733:SF10">
    <property type="entry name" value="FORMIN-LIKE PROTEIN 15A-RELATED"/>
    <property type="match status" value="1"/>
</dbReference>